<keyword evidence="4" id="KW-1003">Cell membrane</keyword>
<dbReference type="InterPro" id="IPR020846">
    <property type="entry name" value="MFS_dom"/>
</dbReference>
<comment type="subcellular location">
    <subcellularLocation>
        <location evidence="1">Cell membrane</location>
        <topology evidence="1">Multi-pass membrane protein</topology>
    </subcellularLocation>
</comment>
<dbReference type="PROSITE" id="PS50850">
    <property type="entry name" value="MFS"/>
    <property type="match status" value="1"/>
</dbReference>
<feature type="transmembrane region" description="Helical" evidence="9">
    <location>
        <begin position="83"/>
        <end position="102"/>
    </location>
</feature>
<keyword evidence="5" id="KW-0762">Sugar transport</keyword>
<feature type="transmembrane region" description="Helical" evidence="9">
    <location>
        <begin position="48"/>
        <end position="71"/>
    </location>
</feature>
<feature type="transmembrane region" description="Helical" evidence="9">
    <location>
        <begin position="366"/>
        <end position="390"/>
    </location>
</feature>
<organism evidence="11 12">
    <name type="scientific">Sphaerisporangium melleum</name>
    <dbReference type="NCBI Taxonomy" id="321316"/>
    <lineage>
        <taxon>Bacteria</taxon>
        <taxon>Bacillati</taxon>
        <taxon>Actinomycetota</taxon>
        <taxon>Actinomycetes</taxon>
        <taxon>Streptosporangiales</taxon>
        <taxon>Streptosporangiaceae</taxon>
        <taxon>Sphaerisporangium</taxon>
    </lineage>
</organism>
<dbReference type="GO" id="GO:0022857">
    <property type="term" value="F:transmembrane transporter activity"/>
    <property type="evidence" value="ECO:0007669"/>
    <property type="project" value="InterPro"/>
</dbReference>
<evidence type="ECO:0000256" key="5">
    <source>
        <dbReference type="ARBA" id="ARBA00022597"/>
    </source>
</evidence>
<proteinExistence type="inferred from homology"/>
<dbReference type="Proteomes" id="UP000645217">
    <property type="component" value="Unassembled WGS sequence"/>
</dbReference>
<evidence type="ECO:0000256" key="2">
    <source>
        <dbReference type="ARBA" id="ARBA00006523"/>
    </source>
</evidence>
<feature type="transmembrane region" description="Helical" evidence="9">
    <location>
        <begin position="333"/>
        <end position="354"/>
    </location>
</feature>
<dbReference type="Gene3D" id="1.20.1250.20">
    <property type="entry name" value="MFS general substrate transporter like domains"/>
    <property type="match status" value="2"/>
</dbReference>
<dbReference type="PANTHER" id="PTHR23535:SF2">
    <property type="entry name" value="SUGAR EFFLUX TRANSPORTER A-RELATED"/>
    <property type="match status" value="1"/>
</dbReference>
<feature type="transmembrane region" description="Helical" evidence="9">
    <location>
        <begin position="175"/>
        <end position="194"/>
    </location>
</feature>
<feature type="transmembrane region" description="Helical" evidence="9">
    <location>
        <begin position="108"/>
        <end position="129"/>
    </location>
</feature>
<keyword evidence="7 9" id="KW-1133">Transmembrane helix</keyword>
<comment type="caution">
    <text evidence="11">The sequence shown here is derived from an EMBL/GenBank/DDBJ whole genome shotgun (WGS) entry which is preliminary data.</text>
</comment>
<evidence type="ECO:0000256" key="9">
    <source>
        <dbReference type="SAM" id="Phobius"/>
    </source>
</evidence>
<evidence type="ECO:0000256" key="6">
    <source>
        <dbReference type="ARBA" id="ARBA00022692"/>
    </source>
</evidence>
<feature type="transmembrane region" description="Helical" evidence="9">
    <location>
        <begin position="396"/>
        <end position="413"/>
    </location>
</feature>
<accession>A0A917RFZ7</accession>
<name>A0A917RFZ7_9ACTN</name>
<feature type="transmembrane region" description="Helical" evidence="9">
    <location>
        <begin position="244"/>
        <end position="267"/>
    </location>
</feature>
<evidence type="ECO:0000256" key="8">
    <source>
        <dbReference type="ARBA" id="ARBA00023136"/>
    </source>
</evidence>
<evidence type="ECO:0000313" key="11">
    <source>
        <dbReference type="EMBL" id="GGL05979.1"/>
    </source>
</evidence>
<sequence length="425" mass="44500">MYSTKSSGLRIFMDGAVTRLAAATAAIGVGGAMVVPTVSLFLSDAVHATPFMIGAFIAGRAIAEIATDLSVGVLSDRVGNRRIVLGVCALFAAGGALCYLLLRDYWLLLVSSAVMFGLGGATFPQMYAYTRELAEFRGHGVTFFNSAMRAVTSLAWIVGPPLAFGLIALRGFETLYAVAAVLYAIGGVICFIGLPNTDRRRAPAPESTSSIISGDAAAADQPADAPPRPKAGNPFSGLPARVKALLVTIVLLLAVNAMYQFDIALYITKDLGMDESFTGLVLGLGSALEIPAIMYIGAKADRIGHWRVVIGAAVCAIVFFVAMPFAHTQWALLLLQVPNAIWTAVALSIPVTILQDSMPDRPGVASSLYSSAFKAGMFLGGIVAGIVAQYVGFTNVFWACATLSAFALLSVLLRGNTPRPAPRAA</sequence>
<dbReference type="SUPFAM" id="SSF103473">
    <property type="entry name" value="MFS general substrate transporter"/>
    <property type="match status" value="1"/>
</dbReference>
<evidence type="ECO:0000256" key="7">
    <source>
        <dbReference type="ARBA" id="ARBA00022989"/>
    </source>
</evidence>
<dbReference type="PANTHER" id="PTHR23535">
    <property type="entry name" value="SUGAR EFFLUX TRANSPORTER A-RELATED"/>
    <property type="match status" value="1"/>
</dbReference>
<feature type="transmembrane region" description="Helical" evidence="9">
    <location>
        <begin position="150"/>
        <end position="169"/>
    </location>
</feature>
<keyword evidence="8 9" id="KW-0472">Membrane</keyword>
<evidence type="ECO:0000256" key="4">
    <source>
        <dbReference type="ARBA" id="ARBA00022475"/>
    </source>
</evidence>
<protein>
    <submittedName>
        <fullName evidence="11">MFS transporter</fullName>
    </submittedName>
</protein>
<dbReference type="InterPro" id="IPR036259">
    <property type="entry name" value="MFS_trans_sf"/>
</dbReference>
<gene>
    <name evidence="11" type="ORF">GCM10007964_55380</name>
</gene>
<dbReference type="EMBL" id="BMNT01000034">
    <property type="protein sequence ID" value="GGL05979.1"/>
    <property type="molecule type" value="Genomic_DNA"/>
</dbReference>
<dbReference type="AlphaFoldDB" id="A0A917RFZ7"/>
<evidence type="ECO:0000256" key="3">
    <source>
        <dbReference type="ARBA" id="ARBA00022448"/>
    </source>
</evidence>
<reference evidence="11" key="2">
    <citation type="submission" date="2020-09" db="EMBL/GenBank/DDBJ databases">
        <authorList>
            <person name="Sun Q."/>
            <person name="Ohkuma M."/>
        </authorList>
    </citation>
    <scope>NUCLEOTIDE SEQUENCE</scope>
    <source>
        <strain evidence="11">JCM 13064</strain>
    </source>
</reference>
<keyword evidence="3" id="KW-0813">Transport</keyword>
<comment type="similarity">
    <text evidence="2">Belongs to the major facilitator superfamily. Set transporter family.</text>
</comment>
<keyword evidence="6 9" id="KW-0812">Transmembrane</keyword>
<dbReference type="InterPro" id="IPR011701">
    <property type="entry name" value="MFS"/>
</dbReference>
<dbReference type="CDD" id="cd17471">
    <property type="entry name" value="MFS_Set"/>
    <property type="match status" value="1"/>
</dbReference>
<dbReference type="Pfam" id="PF07690">
    <property type="entry name" value="MFS_1"/>
    <property type="match status" value="1"/>
</dbReference>
<feature type="transmembrane region" description="Helical" evidence="9">
    <location>
        <begin position="279"/>
        <end position="296"/>
    </location>
</feature>
<feature type="transmembrane region" description="Helical" evidence="9">
    <location>
        <begin position="20"/>
        <end position="42"/>
    </location>
</feature>
<keyword evidence="12" id="KW-1185">Reference proteome</keyword>
<feature type="domain" description="Major facilitator superfamily (MFS) profile" evidence="10">
    <location>
        <begin position="16"/>
        <end position="419"/>
    </location>
</feature>
<evidence type="ECO:0000259" key="10">
    <source>
        <dbReference type="PROSITE" id="PS50850"/>
    </source>
</evidence>
<evidence type="ECO:0000313" key="12">
    <source>
        <dbReference type="Proteomes" id="UP000645217"/>
    </source>
</evidence>
<dbReference type="RefSeq" id="WP_189165972.1">
    <property type="nucleotide sequence ID" value="NZ_BMNT01000034.1"/>
</dbReference>
<evidence type="ECO:0000256" key="1">
    <source>
        <dbReference type="ARBA" id="ARBA00004651"/>
    </source>
</evidence>
<feature type="transmembrane region" description="Helical" evidence="9">
    <location>
        <begin position="308"/>
        <end position="327"/>
    </location>
</feature>
<reference evidence="11" key="1">
    <citation type="journal article" date="2014" name="Int. J. Syst. Evol. Microbiol.">
        <title>Complete genome sequence of Corynebacterium casei LMG S-19264T (=DSM 44701T), isolated from a smear-ripened cheese.</title>
        <authorList>
            <consortium name="US DOE Joint Genome Institute (JGI-PGF)"/>
            <person name="Walter F."/>
            <person name="Albersmeier A."/>
            <person name="Kalinowski J."/>
            <person name="Ruckert C."/>
        </authorList>
    </citation>
    <scope>NUCLEOTIDE SEQUENCE</scope>
    <source>
        <strain evidence="11">JCM 13064</strain>
    </source>
</reference>
<dbReference type="GO" id="GO:0005886">
    <property type="term" value="C:plasma membrane"/>
    <property type="evidence" value="ECO:0007669"/>
    <property type="project" value="UniProtKB-SubCell"/>
</dbReference>